<dbReference type="Gene3D" id="2.60.200.20">
    <property type="match status" value="1"/>
</dbReference>
<dbReference type="RefSeq" id="WP_154725008.1">
    <property type="nucleotide sequence ID" value="NZ_CBTK010000281.1"/>
</dbReference>
<evidence type="ECO:0000256" key="1">
    <source>
        <dbReference type="SAM" id="MobiDB-lite"/>
    </source>
</evidence>
<gene>
    <name evidence="2" type="ORF">BN874_640020</name>
</gene>
<proteinExistence type="predicted"/>
<feature type="compositionally biased region" description="Low complexity" evidence="1">
    <location>
        <begin position="86"/>
        <end position="102"/>
    </location>
</feature>
<dbReference type="EMBL" id="CBTK010000281">
    <property type="protein sequence ID" value="CDH46902.1"/>
    <property type="molecule type" value="Genomic_DNA"/>
</dbReference>
<dbReference type="SUPFAM" id="SSF49879">
    <property type="entry name" value="SMAD/FHA domain"/>
    <property type="match status" value="1"/>
</dbReference>
<feature type="region of interest" description="Disordered" evidence="1">
    <location>
        <begin position="1"/>
        <end position="106"/>
    </location>
</feature>
<feature type="compositionally biased region" description="Basic and acidic residues" evidence="1">
    <location>
        <begin position="61"/>
        <end position="84"/>
    </location>
</feature>
<feature type="compositionally biased region" description="Low complexity" evidence="1">
    <location>
        <begin position="32"/>
        <end position="44"/>
    </location>
</feature>
<evidence type="ECO:0008006" key="4">
    <source>
        <dbReference type="Google" id="ProtNLM"/>
    </source>
</evidence>
<evidence type="ECO:0000313" key="2">
    <source>
        <dbReference type="EMBL" id="CDH46902.1"/>
    </source>
</evidence>
<sequence>MPLYRGFKKGPPPPEEGPTRRVVRPGAESSTPDRAPTADAPDPAAESRGAAAKPASSPVETTRRITRPDSGVRSRSEPTLKPRLEPAPAINPVASPVASPVAPETPPMARDPLPSPVVGWLAIIAGPGRGAVLPLGYGVNDIGRGSGVRIRLDFGDDRIALGNQAILIYAAIIYTARSRRFYVQSVAAETWLNGRPLRESTELMGGETLQLGQTRLRFVPLCGADFDWRDDS</sequence>
<accession>A0A7U7GEL0</accession>
<dbReference type="CDD" id="cd00060">
    <property type="entry name" value="FHA"/>
    <property type="match status" value="1"/>
</dbReference>
<comment type="caution">
    <text evidence="2">The sequence shown here is derived from an EMBL/GenBank/DDBJ whole genome shotgun (WGS) entry which is preliminary data.</text>
</comment>
<name>A0A7U7GEL0_9GAMM</name>
<dbReference type="OrthoDB" id="370565at2"/>
<evidence type="ECO:0000313" key="3">
    <source>
        <dbReference type="Proteomes" id="UP000019184"/>
    </source>
</evidence>
<dbReference type="Proteomes" id="UP000019184">
    <property type="component" value="Unassembled WGS sequence"/>
</dbReference>
<organism evidence="2 3">
    <name type="scientific">Candidatus Contendobacter odensis Run_B_J11</name>
    <dbReference type="NCBI Taxonomy" id="1400861"/>
    <lineage>
        <taxon>Bacteria</taxon>
        <taxon>Pseudomonadati</taxon>
        <taxon>Pseudomonadota</taxon>
        <taxon>Gammaproteobacteria</taxon>
        <taxon>Candidatus Competibacteraceae</taxon>
        <taxon>Candidatus Contendibacter</taxon>
    </lineage>
</organism>
<protein>
    <recommendedName>
        <fullName evidence="4">FHA domain-containing protein</fullName>
    </recommendedName>
</protein>
<keyword evidence="3" id="KW-1185">Reference proteome</keyword>
<dbReference type="InterPro" id="IPR008984">
    <property type="entry name" value="SMAD_FHA_dom_sf"/>
</dbReference>
<dbReference type="AlphaFoldDB" id="A0A7U7GEL0"/>
<reference evidence="2 3" key="1">
    <citation type="journal article" date="2014" name="ISME J.">
        <title>Candidatus Competibacter-lineage genomes retrieved from metagenomes reveal functional metabolic diversity.</title>
        <authorList>
            <person name="McIlroy S.J."/>
            <person name="Albertsen M."/>
            <person name="Andresen E.K."/>
            <person name="Saunders A.M."/>
            <person name="Kristiansen R."/>
            <person name="Stokholm-Bjerregaard M."/>
            <person name="Nielsen K.L."/>
            <person name="Nielsen P.H."/>
        </authorList>
    </citation>
    <scope>NUCLEOTIDE SEQUENCE [LARGE SCALE GENOMIC DNA]</scope>
    <source>
        <strain evidence="2 3">Run_B_J11</strain>
    </source>
</reference>